<dbReference type="EMBL" id="CDMZ01005931">
    <property type="protein sequence ID" value="CEM55990.1"/>
    <property type="molecule type" value="Genomic_DNA"/>
</dbReference>
<dbReference type="VEuPathDB" id="CryptoDB:Cvel_2469"/>
<feature type="transmembrane region" description="Helical" evidence="2">
    <location>
        <begin position="159"/>
        <end position="182"/>
    </location>
</feature>
<keyword evidence="2" id="KW-0812">Transmembrane</keyword>
<feature type="compositionally biased region" description="Basic and acidic residues" evidence="1">
    <location>
        <begin position="11"/>
        <end position="20"/>
    </location>
</feature>
<feature type="compositionally biased region" description="Basic and acidic residues" evidence="1">
    <location>
        <begin position="324"/>
        <end position="335"/>
    </location>
</feature>
<dbReference type="AlphaFoldDB" id="A0A0G4IFT7"/>
<keyword evidence="2" id="KW-0472">Membrane</keyword>
<organism evidence="3">
    <name type="scientific">Chromera velia CCMP2878</name>
    <dbReference type="NCBI Taxonomy" id="1169474"/>
    <lineage>
        <taxon>Eukaryota</taxon>
        <taxon>Sar</taxon>
        <taxon>Alveolata</taxon>
        <taxon>Colpodellida</taxon>
        <taxon>Chromeraceae</taxon>
        <taxon>Chromera</taxon>
    </lineage>
</organism>
<sequence>MTSLSSLSQDEVSKVLRDSRLPSALSRKKRGRRELYPSGAKYNFSQPLSPLRLLEAQSQEVEQQTLRQLLAHPRPIPFKDFSLVQRWPRAVVVSCPFDGTCTSADRDGNVQVHFQNETAGTVCVEGYVGPLCSECGKGQMLLREGTKIRCRDCPDTSRTFVAGIGLFLLTVCVVLFYVNLVTKDNPKLDVPESAITFKILTVFLTALGFLAELARSTFVVFREQLSEEGSSARLGGVGQHVASIAQEFLGLLQSMPTVGEIFSMKCLFDLFEWTTGKHVADRELFSLLVPVGVICLIGLIGLVVVLSSYWGDAGGEEEKEEEGDGKKRTNNREQTDPNSATLPPTRSNTKGQGPPAVTPATLLTGGDRRDSQNVEKGVAESRDSQNVEKGVAESRERTGCPPVEAVQSAWRQSSSCTSKSFVQVCKRFCNWLAFNRRFLGIFRYSFDEETSIWMRLLCFLEDMTPVVLCTLFLWAPSLVSAPLASLRCKPLHPNLKKRRLHRFPSVVCDEKDPRYTRWQSLSFGVLLAGVFGVPFLASSAVLFENWRVSEERQGHGPSAAPVGEGGGEKGAGQTAEKEGGAKGKSSRGLSGPRARGEGSAAILGTSFRELVSESVRANLALFSRKFSVLLTGYSDKFLYWELVVFARRLSIPISLLAQNPSARYTLLTFHSVFFIVLQTTLRPYRSAALNWLETFSLYSWFFEVMVLKISSEKETGGRRGECNDVVLTPCVREAVVEAGGGGGLCVGGGDVRMLPLL</sequence>
<evidence type="ECO:0000256" key="1">
    <source>
        <dbReference type="SAM" id="MobiDB-lite"/>
    </source>
</evidence>
<feature type="region of interest" description="Disordered" evidence="1">
    <location>
        <begin position="315"/>
        <end position="398"/>
    </location>
</feature>
<accession>A0A0G4IFT7</accession>
<proteinExistence type="predicted"/>
<gene>
    <name evidence="3" type="ORF">Cvel_2469</name>
</gene>
<name>A0A0G4IFT7_9ALVE</name>
<feature type="region of interest" description="Disordered" evidence="1">
    <location>
        <begin position="553"/>
        <end position="597"/>
    </location>
</feature>
<feature type="transmembrane region" description="Helical" evidence="2">
    <location>
        <begin position="521"/>
        <end position="543"/>
    </location>
</feature>
<feature type="transmembrane region" description="Helical" evidence="2">
    <location>
        <begin position="463"/>
        <end position="486"/>
    </location>
</feature>
<keyword evidence="2" id="KW-1133">Transmembrane helix</keyword>
<feature type="compositionally biased region" description="Polar residues" evidence="1">
    <location>
        <begin position="336"/>
        <end position="351"/>
    </location>
</feature>
<feature type="region of interest" description="Disordered" evidence="1">
    <location>
        <begin position="1"/>
        <end position="32"/>
    </location>
</feature>
<protein>
    <recommendedName>
        <fullName evidence="4">Transmembrane protein</fullName>
    </recommendedName>
</protein>
<dbReference type="PANTHER" id="PTHR11319:SF35">
    <property type="entry name" value="OUTER MEMBRANE PROTEIN PMPC-RELATED"/>
    <property type="match status" value="1"/>
</dbReference>
<evidence type="ECO:0000256" key="2">
    <source>
        <dbReference type="SAM" id="Phobius"/>
    </source>
</evidence>
<feature type="transmembrane region" description="Helical" evidence="2">
    <location>
        <begin position="194"/>
        <end position="214"/>
    </location>
</feature>
<feature type="transmembrane region" description="Helical" evidence="2">
    <location>
        <begin position="287"/>
        <end position="310"/>
    </location>
</feature>
<dbReference type="PhylomeDB" id="A0A0G4IFT7"/>
<reference evidence="3" key="1">
    <citation type="submission" date="2014-11" db="EMBL/GenBank/DDBJ databases">
        <authorList>
            <person name="Otto D Thomas"/>
            <person name="Naeem Raeece"/>
        </authorList>
    </citation>
    <scope>NUCLEOTIDE SEQUENCE</scope>
</reference>
<evidence type="ECO:0008006" key="4">
    <source>
        <dbReference type="Google" id="ProtNLM"/>
    </source>
</evidence>
<dbReference type="PANTHER" id="PTHR11319">
    <property type="entry name" value="G PROTEIN-COUPLED RECEPTOR-RELATED"/>
    <property type="match status" value="1"/>
</dbReference>
<feature type="compositionally biased region" description="Basic and acidic residues" evidence="1">
    <location>
        <begin position="366"/>
        <end position="398"/>
    </location>
</feature>
<evidence type="ECO:0000313" key="3">
    <source>
        <dbReference type="EMBL" id="CEM55990.1"/>
    </source>
</evidence>
<feature type="compositionally biased region" description="Polar residues" evidence="1">
    <location>
        <begin position="1"/>
        <end position="10"/>
    </location>
</feature>